<dbReference type="KEGG" id="rml:FF011L_20430"/>
<dbReference type="GO" id="GO:0009055">
    <property type="term" value="F:electron transfer activity"/>
    <property type="evidence" value="ECO:0007669"/>
    <property type="project" value="InterPro"/>
</dbReference>
<dbReference type="InterPro" id="IPR009056">
    <property type="entry name" value="Cyt_c-like_dom"/>
</dbReference>
<keyword evidence="1 4" id="KW-0349">Heme</keyword>
<dbReference type="PANTHER" id="PTHR35889:SF3">
    <property type="entry name" value="F-BOX DOMAIN-CONTAINING PROTEIN"/>
    <property type="match status" value="1"/>
</dbReference>
<dbReference type="PANTHER" id="PTHR35889">
    <property type="entry name" value="CYCLOINULO-OLIGOSACCHARIDE FRUCTANOTRANSFERASE-RELATED"/>
    <property type="match status" value="1"/>
</dbReference>
<dbReference type="InterPro" id="IPR036909">
    <property type="entry name" value="Cyt_c-like_dom_sf"/>
</dbReference>
<dbReference type="AlphaFoldDB" id="A0A517MEH1"/>
<dbReference type="GO" id="GO:0020037">
    <property type="term" value="F:heme binding"/>
    <property type="evidence" value="ECO:0007669"/>
    <property type="project" value="InterPro"/>
</dbReference>
<dbReference type="Pfam" id="PF07635">
    <property type="entry name" value="PSCyt1"/>
    <property type="match status" value="1"/>
</dbReference>
<dbReference type="Pfam" id="PF07583">
    <property type="entry name" value="PSCyt2"/>
    <property type="match status" value="1"/>
</dbReference>
<evidence type="ECO:0000256" key="3">
    <source>
        <dbReference type="ARBA" id="ARBA00023004"/>
    </source>
</evidence>
<proteinExistence type="predicted"/>
<keyword evidence="7" id="KW-1185">Reference proteome</keyword>
<reference evidence="6 7" key="1">
    <citation type="submission" date="2019-02" db="EMBL/GenBank/DDBJ databases">
        <title>Deep-cultivation of Planctomycetes and their phenomic and genomic characterization uncovers novel biology.</title>
        <authorList>
            <person name="Wiegand S."/>
            <person name="Jogler M."/>
            <person name="Boedeker C."/>
            <person name="Pinto D."/>
            <person name="Vollmers J."/>
            <person name="Rivas-Marin E."/>
            <person name="Kohn T."/>
            <person name="Peeters S.H."/>
            <person name="Heuer A."/>
            <person name="Rast P."/>
            <person name="Oberbeckmann S."/>
            <person name="Bunk B."/>
            <person name="Jeske O."/>
            <person name="Meyerdierks A."/>
            <person name="Storesund J.E."/>
            <person name="Kallscheuer N."/>
            <person name="Luecker S."/>
            <person name="Lage O.M."/>
            <person name="Pohl T."/>
            <person name="Merkel B.J."/>
            <person name="Hornburger P."/>
            <person name="Mueller R.-W."/>
            <person name="Bruemmer F."/>
            <person name="Labrenz M."/>
            <person name="Spormann A.M."/>
            <person name="Op den Camp H."/>
            <person name="Overmann J."/>
            <person name="Amann R."/>
            <person name="Jetten M.S.M."/>
            <person name="Mascher T."/>
            <person name="Medema M.H."/>
            <person name="Devos D.P."/>
            <person name="Kaster A.-K."/>
            <person name="Ovreas L."/>
            <person name="Rohde M."/>
            <person name="Galperin M.Y."/>
            <person name="Jogler C."/>
        </authorList>
    </citation>
    <scope>NUCLEOTIDE SEQUENCE [LARGE SCALE GENOMIC DNA]</scope>
    <source>
        <strain evidence="6 7">FF011L</strain>
    </source>
</reference>
<sequence>MKVSQSISRQISAWFLVPLGFPTLFKLPFPSHRSLHFGTGPARWLFACLLVCSQADVQADAVDFAHDVVPILRQHCAECHTKDASLGAFSMNNREAMLRGGESGEVLIAGDAANSRLIELVRSTDEGDQMPPEGPRLTADEIAILTSWVNEGAKWEAGFSFAPAAYVVPLRPRTPELPPAKPGESPNPLDRIVNAYFKSHQTQWPAEIDDATFARRVTLDLTGLLPTAEQLQQVSDPSVPQQERRDALIDSLLNDRVAYADHWISFWNDLLRNDYSGTGFIDGGRLQITDWLYDALASNLPYDQFVRQLIAPPNPESEGFIRGIRWRGNVNASQVREIQFSQNVSQVFLGINMKCASCHDSFIDEWTLEQAYGLAAVYSERPLEIHRCDKPTGKQAAAAWIFPELGSIDPAAAQPERLKQLADLVVHPDNGRVTRTIVNRLWHRLMGRGIVHPVDAMSSPPFDADLLDYLASDLAANDYDLKQTLRQIVRSRIYQSQTLVESHEPSAAPADFVFQGPTAKRLTAEQFIDAIWQTTQTAPAAIAAGGKKAPTPNPIAQQRGTGTAARAALLNSDLLMRALGRPSREQVVTTRPADLSTLQAIDLTNGSEMSNLLKGGAQSLAKQEASAETLIDSFFLACLSRQPTAAEKKLALDLLEVAGPADVPGPTGIEDLLWAVYMHPEFQLIR</sequence>
<protein>
    <submittedName>
        <fullName evidence="6">Planctomycete cytochrome C</fullName>
    </submittedName>
</protein>
<dbReference type="Pfam" id="PF07587">
    <property type="entry name" value="PSD1"/>
    <property type="match status" value="1"/>
</dbReference>
<dbReference type="InterPro" id="IPR011429">
    <property type="entry name" value="Cyt_c_Planctomycete-type"/>
</dbReference>
<evidence type="ECO:0000256" key="1">
    <source>
        <dbReference type="ARBA" id="ARBA00022617"/>
    </source>
</evidence>
<gene>
    <name evidence="6" type="ORF">FF011L_20430</name>
</gene>
<keyword evidence="3 4" id="KW-0408">Iron</keyword>
<dbReference type="PROSITE" id="PS51007">
    <property type="entry name" value="CYTC"/>
    <property type="match status" value="1"/>
</dbReference>
<dbReference type="GO" id="GO:0046872">
    <property type="term" value="F:metal ion binding"/>
    <property type="evidence" value="ECO:0007669"/>
    <property type="project" value="UniProtKB-KW"/>
</dbReference>
<dbReference type="Proteomes" id="UP000320672">
    <property type="component" value="Chromosome"/>
</dbReference>
<dbReference type="EMBL" id="CP036262">
    <property type="protein sequence ID" value="QDS93281.1"/>
    <property type="molecule type" value="Genomic_DNA"/>
</dbReference>
<evidence type="ECO:0000313" key="6">
    <source>
        <dbReference type="EMBL" id="QDS93281.1"/>
    </source>
</evidence>
<organism evidence="6 7">
    <name type="scientific">Roseimaritima multifibrata</name>
    <dbReference type="NCBI Taxonomy" id="1930274"/>
    <lineage>
        <taxon>Bacteria</taxon>
        <taxon>Pseudomonadati</taxon>
        <taxon>Planctomycetota</taxon>
        <taxon>Planctomycetia</taxon>
        <taxon>Pirellulales</taxon>
        <taxon>Pirellulaceae</taxon>
        <taxon>Roseimaritima</taxon>
    </lineage>
</organism>
<dbReference type="SUPFAM" id="SSF46626">
    <property type="entry name" value="Cytochrome c"/>
    <property type="match status" value="1"/>
</dbReference>
<keyword evidence="2 4" id="KW-0479">Metal-binding</keyword>
<name>A0A517MEH1_9BACT</name>
<dbReference type="InterPro" id="IPR022655">
    <property type="entry name" value="DUF1553"/>
</dbReference>
<dbReference type="InterPro" id="IPR011444">
    <property type="entry name" value="DUF1549"/>
</dbReference>
<evidence type="ECO:0000259" key="5">
    <source>
        <dbReference type="PROSITE" id="PS51007"/>
    </source>
</evidence>
<evidence type="ECO:0000313" key="7">
    <source>
        <dbReference type="Proteomes" id="UP000320672"/>
    </source>
</evidence>
<feature type="domain" description="Cytochrome c" evidence="5">
    <location>
        <begin position="55"/>
        <end position="153"/>
    </location>
</feature>
<accession>A0A517MEH1</accession>
<evidence type="ECO:0000256" key="4">
    <source>
        <dbReference type="PROSITE-ProRule" id="PRU00433"/>
    </source>
</evidence>
<evidence type="ECO:0000256" key="2">
    <source>
        <dbReference type="ARBA" id="ARBA00022723"/>
    </source>
</evidence>
<dbReference type="OrthoDB" id="127107at2"/>